<gene>
    <name evidence="7" type="ORF">FCM35_KLT14435</name>
</gene>
<evidence type="ECO:0000313" key="8">
    <source>
        <dbReference type="Proteomes" id="UP000623129"/>
    </source>
</evidence>
<comment type="catalytic activity">
    <reaction evidence="3">
        <text>[glutaredoxin]-dithiol + arsenate + glutathione + H(+) = glutathionyl-S-S-[glutaredoxin] + arsenite + H2O</text>
        <dbReference type="Rhea" id="RHEA:22016"/>
        <dbReference type="Rhea" id="RHEA-COMP:10729"/>
        <dbReference type="Rhea" id="RHEA-COMP:17668"/>
        <dbReference type="ChEBI" id="CHEBI:15377"/>
        <dbReference type="ChEBI" id="CHEBI:15378"/>
        <dbReference type="ChEBI" id="CHEBI:29242"/>
        <dbReference type="ChEBI" id="CHEBI:29950"/>
        <dbReference type="ChEBI" id="CHEBI:48597"/>
        <dbReference type="ChEBI" id="CHEBI:57925"/>
        <dbReference type="ChEBI" id="CHEBI:146199"/>
        <dbReference type="EC" id="1.20.4.1"/>
    </reaction>
</comment>
<dbReference type="GO" id="GO:0005634">
    <property type="term" value="C:nucleus"/>
    <property type="evidence" value="ECO:0007669"/>
    <property type="project" value="TreeGrafter"/>
</dbReference>
<dbReference type="InterPro" id="IPR036873">
    <property type="entry name" value="Rhodanese-like_dom_sf"/>
</dbReference>
<evidence type="ECO:0000313" key="7">
    <source>
        <dbReference type="EMBL" id="KAF3321182.1"/>
    </source>
</evidence>
<dbReference type="SMART" id="SM00450">
    <property type="entry name" value="RHOD"/>
    <property type="match status" value="1"/>
</dbReference>
<dbReference type="Pfam" id="PF00581">
    <property type="entry name" value="Rhodanese"/>
    <property type="match status" value="1"/>
</dbReference>
<dbReference type="PANTHER" id="PTHR10828:SF38">
    <property type="entry name" value="ARSENICAL-RESISTANCE PROTEIN 2-RELATED"/>
    <property type="match status" value="1"/>
</dbReference>
<evidence type="ECO:0000256" key="5">
    <source>
        <dbReference type="ARBA" id="ARBA00055695"/>
    </source>
</evidence>
<dbReference type="InterPro" id="IPR001763">
    <property type="entry name" value="Rhodanese-like_dom"/>
</dbReference>
<dbReference type="Proteomes" id="UP000623129">
    <property type="component" value="Unassembled WGS sequence"/>
</dbReference>
<evidence type="ECO:0000256" key="1">
    <source>
        <dbReference type="ARBA" id="ARBA00023002"/>
    </source>
</evidence>
<feature type="domain" description="Rhodanese" evidence="6">
    <location>
        <begin position="18"/>
        <end position="119"/>
    </location>
</feature>
<proteinExistence type="predicted"/>
<sequence length="130" mass="14311">MARGLSYVTSTQLLSLARNPRVAIVDVRDEERSYDPHIGGSLHFASETFSQKLPDLIQAVKGKDTLVFHCALSQVRGPTCAQLFLDYLSESKEDADIKNVMVLERGFNGWHYAGKPVCTCTDSPCKGTCS</sequence>
<name>A0A833QLW4_9POAL</name>
<keyword evidence="1" id="KW-0560">Oxidoreductase</keyword>
<dbReference type="GO" id="GO:0008794">
    <property type="term" value="F:arsenate reductase (glutaredoxin) activity"/>
    <property type="evidence" value="ECO:0007669"/>
    <property type="project" value="UniProtKB-EC"/>
</dbReference>
<evidence type="ECO:0000256" key="2">
    <source>
        <dbReference type="ARBA" id="ARBA00038969"/>
    </source>
</evidence>
<dbReference type="Gene3D" id="3.40.250.10">
    <property type="entry name" value="Rhodanese-like domain"/>
    <property type="match status" value="1"/>
</dbReference>
<dbReference type="PANTHER" id="PTHR10828">
    <property type="entry name" value="M-PHASE INDUCER PHOSPHATASE DUAL SPECIFICITY PHOSPHATASE CDC25"/>
    <property type="match status" value="1"/>
</dbReference>
<dbReference type="OrthoDB" id="102559at2759"/>
<evidence type="ECO:0000256" key="3">
    <source>
        <dbReference type="ARBA" id="ARBA00051619"/>
    </source>
</evidence>
<accession>A0A833QLW4</accession>
<dbReference type="EMBL" id="SWLB01000027">
    <property type="protein sequence ID" value="KAF3321182.1"/>
    <property type="molecule type" value="Genomic_DNA"/>
</dbReference>
<dbReference type="AlphaFoldDB" id="A0A833QLW4"/>
<keyword evidence="8" id="KW-1185">Reference proteome</keyword>
<evidence type="ECO:0000256" key="4">
    <source>
        <dbReference type="ARBA" id="ARBA00054697"/>
    </source>
</evidence>
<protein>
    <recommendedName>
        <fullName evidence="2">arsenate reductase (glutathione/glutaredoxin)</fullName>
        <ecNumber evidence="2">1.20.4.1</ecNumber>
    </recommendedName>
</protein>
<dbReference type="GO" id="GO:0005737">
    <property type="term" value="C:cytoplasm"/>
    <property type="evidence" value="ECO:0007669"/>
    <property type="project" value="TreeGrafter"/>
</dbReference>
<evidence type="ECO:0000259" key="6">
    <source>
        <dbReference type="PROSITE" id="PS50206"/>
    </source>
</evidence>
<dbReference type="SUPFAM" id="SSF52821">
    <property type="entry name" value="Rhodanese/Cell cycle control phosphatase"/>
    <property type="match status" value="1"/>
</dbReference>
<dbReference type="GO" id="GO:0004725">
    <property type="term" value="F:protein tyrosine phosphatase activity"/>
    <property type="evidence" value="ECO:0007669"/>
    <property type="project" value="TreeGrafter"/>
</dbReference>
<comment type="function">
    <text evidence="4">Possesses arsenate reductase activity in vitro. Catalyzes the reduction of arsenate [As(V)] to arsenite [As(III)]. May play a role in arsenic retention in roots.</text>
</comment>
<organism evidence="7 8">
    <name type="scientific">Carex littledalei</name>
    <dbReference type="NCBI Taxonomy" id="544730"/>
    <lineage>
        <taxon>Eukaryota</taxon>
        <taxon>Viridiplantae</taxon>
        <taxon>Streptophyta</taxon>
        <taxon>Embryophyta</taxon>
        <taxon>Tracheophyta</taxon>
        <taxon>Spermatophyta</taxon>
        <taxon>Magnoliopsida</taxon>
        <taxon>Liliopsida</taxon>
        <taxon>Poales</taxon>
        <taxon>Cyperaceae</taxon>
        <taxon>Cyperoideae</taxon>
        <taxon>Cariceae</taxon>
        <taxon>Carex</taxon>
        <taxon>Carex subgen. Euthyceras</taxon>
    </lineage>
</organism>
<reference evidence="7" key="1">
    <citation type="submission" date="2020-01" db="EMBL/GenBank/DDBJ databases">
        <title>Genome sequence of Kobresia littledalei, the first chromosome-level genome in the family Cyperaceae.</title>
        <authorList>
            <person name="Qu G."/>
        </authorList>
    </citation>
    <scope>NUCLEOTIDE SEQUENCE</scope>
    <source>
        <strain evidence="7">C.B.Clarke</strain>
        <tissue evidence="7">Leaf</tissue>
    </source>
</reference>
<comment type="function">
    <text evidence="5">Possesses phosphatase activity towards p-nitrophenyl phosphate in vitro.</text>
</comment>
<dbReference type="EC" id="1.20.4.1" evidence="2"/>
<dbReference type="FunFam" id="3.40.250.10:FF:000037">
    <property type="entry name" value="Dual-specificity phosphatase CDC25"/>
    <property type="match status" value="1"/>
</dbReference>
<comment type="caution">
    <text evidence="7">The sequence shown here is derived from an EMBL/GenBank/DDBJ whole genome shotgun (WGS) entry which is preliminary data.</text>
</comment>
<dbReference type="PROSITE" id="PS50206">
    <property type="entry name" value="RHODANESE_3"/>
    <property type="match status" value="1"/>
</dbReference>